<keyword evidence="1" id="KW-0472">Membrane</keyword>
<evidence type="ECO:0000313" key="2">
    <source>
        <dbReference type="EMBL" id="TXE10751.1"/>
    </source>
</evidence>
<name>A0A5C7AQY5_9FLAO</name>
<feature type="transmembrane region" description="Helical" evidence="1">
    <location>
        <begin position="7"/>
        <end position="23"/>
    </location>
</feature>
<sequence length="105" mass="11968">MKRTELYWFIGTLSVVILLYLVLFGTEGFQSDATTTIAIYDTYIIVATIYVILILLVIALFCVYLFRSLRYKFKNVTANVILAITTVLLAYILMKLMPLADIINS</sequence>
<keyword evidence="1" id="KW-1133">Transmembrane helix</keyword>
<keyword evidence="3" id="KW-1185">Reference proteome</keyword>
<dbReference type="OrthoDB" id="1454673at2"/>
<evidence type="ECO:0000313" key="3">
    <source>
        <dbReference type="Proteomes" id="UP000321734"/>
    </source>
</evidence>
<gene>
    <name evidence="2" type="ORF">ES711_02255</name>
</gene>
<comment type="caution">
    <text evidence="2">The sequence shown here is derived from an EMBL/GenBank/DDBJ whole genome shotgun (WGS) entry which is preliminary data.</text>
</comment>
<dbReference type="EMBL" id="VORX01000001">
    <property type="protein sequence ID" value="TXE10751.1"/>
    <property type="molecule type" value="Genomic_DNA"/>
</dbReference>
<accession>A0A5C7AQY5</accession>
<feature type="transmembrane region" description="Helical" evidence="1">
    <location>
        <begin position="78"/>
        <end position="97"/>
    </location>
</feature>
<dbReference type="RefSeq" id="WP_146889335.1">
    <property type="nucleotide sequence ID" value="NZ_VORX01000001.1"/>
</dbReference>
<dbReference type="AlphaFoldDB" id="A0A5C7AQY5"/>
<dbReference type="Proteomes" id="UP000321734">
    <property type="component" value="Unassembled WGS sequence"/>
</dbReference>
<reference evidence="2 3" key="1">
    <citation type="submission" date="2019-08" db="EMBL/GenBank/DDBJ databases">
        <title>Genome sequence of Gelidibacter salicanalis IC162T.</title>
        <authorList>
            <person name="Bowman J.P."/>
        </authorList>
    </citation>
    <scope>NUCLEOTIDE SEQUENCE [LARGE SCALE GENOMIC DNA]</scope>
    <source>
        <strain evidence="2 3">IC162</strain>
    </source>
</reference>
<feature type="transmembrane region" description="Helical" evidence="1">
    <location>
        <begin position="43"/>
        <end position="66"/>
    </location>
</feature>
<protein>
    <submittedName>
        <fullName evidence="2">Uncharacterized protein</fullName>
    </submittedName>
</protein>
<keyword evidence="1" id="KW-0812">Transmembrane</keyword>
<evidence type="ECO:0000256" key="1">
    <source>
        <dbReference type="SAM" id="Phobius"/>
    </source>
</evidence>
<proteinExistence type="predicted"/>
<organism evidence="2 3">
    <name type="scientific">Gelidibacter salicanalis</name>
    <dbReference type="NCBI Taxonomy" id="291193"/>
    <lineage>
        <taxon>Bacteria</taxon>
        <taxon>Pseudomonadati</taxon>
        <taxon>Bacteroidota</taxon>
        <taxon>Flavobacteriia</taxon>
        <taxon>Flavobacteriales</taxon>
        <taxon>Flavobacteriaceae</taxon>
        <taxon>Gelidibacter</taxon>
    </lineage>
</organism>